<keyword evidence="3" id="KW-0963">Cytoplasm</keyword>
<evidence type="ECO:0000256" key="3">
    <source>
        <dbReference type="ARBA" id="ARBA00022490"/>
    </source>
</evidence>
<evidence type="ECO:0000256" key="5">
    <source>
        <dbReference type="ARBA" id="ARBA00022803"/>
    </source>
</evidence>
<dbReference type="OrthoDB" id="69711at2759"/>
<dbReference type="InterPro" id="IPR011990">
    <property type="entry name" value="TPR-like_helical_dom_sf"/>
</dbReference>
<keyword evidence="4" id="KW-0677">Repeat</keyword>
<keyword evidence="11" id="KW-1185">Reference proteome</keyword>
<evidence type="ECO:0000256" key="6">
    <source>
        <dbReference type="ARBA" id="ARBA00023212"/>
    </source>
</evidence>
<evidence type="ECO:0000256" key="2">
    <source>
        <dbReference type="ARBA" id="ARBA00011375"/>
    </source>
</evidence>
<evidence type="ECO:0000256" key="4">
    <source>
        <dbReference type="ARBA" id="ARBA00022737"/>
    </source>
</evidence>
<dbReference type="SUPFAM" id="SSF48452">
    <property type="entry name" value="TPR-like"/>
    <property type="match status" value="1"/>
</dbReference>
<sequence>MDKLAKVSLEFEPRHYQTKPVEFVRLVTPRRPPETGCHGLPVDSADCNYRPFIVPGTWLTFITSLQLFSVKDPDDKKKICDNQKAIANLITEADDLFNENQYKKLYELLCPHKESNDVEILWRLSRALHHLSKHECSNEEKKQYVFEGYALVEKALQLNDSHYAVHKWYSIFLDMRAAYDGIKARITQLPNVKKHLLRAIELNPKDATTLYILGYWCYNIASMPWYQRKIASAIFATPPTSSFDEALIYFSKAEEADPNFYSQNLLMLGKTYLKLEENEKARYFLKLASLYPPRTDDDLQNVLAGALFGIHVGFPLACFLTGIGATCCYLWSYWLGKDLIEYYIPNKMKVLQEKVCQIDVRHLYISVSAARLMPYNFLTVQAGEILGSLTSVNELIKVDTVIKLAVMACVALVPALYLRSVDVYTET</sequence>
<feature type="transmembrane region" description="Helical" evidence="9">
    <location>
        <begin position="302"/>
        <end position="331"/>
    </location>
</feature>
<name>A0A6L2P853_COPFO</name>
<dbReference type="InParanoid" id="A0A6L2P853"/>
<evidence type="ECO:0000256" key="1">
    <source>
        <dbReference type="ARBA" id="ARBA00004245"/>
    </source>
</evidence>
<reference evidence="11" key="1">
    <citation type="submission" date="2020-01" db="EMBL/GenBank/DDBJ databases">
        <title>Draft genome sequence of the Termite Coptotermes fromosanus.</title>
        <authorList>
            <person name="Itakura S."/>
            <person name="Yosikawa Y."/>
            <person name="Umezawa K."/>
        </authorList>
    </citation>
    <scope>NUCLEOTIDE SEQUENCE [LARGE SCALE GENOMIC DNA]</scope>
</reference>
<organism evidence="10 11">
    <name type="scientific">Coptotermes formosanus</name>
    <name type="common">Formosan subterranean termite</name>
    <dbReference type="NCBI Taxonomy" id="36987"/>
    <lineage>
        <taxon>Eukaryota</taxon>
        <taxon>Metazoa</taxon>
        <taxon>Ecdysozoa</taxon>
        <taxon>Arthropoda</taxon>
        <taxon>Hexapoda</taxon>
        <taxon>Insecta</taxon>
        <taxon>Pterygota</taxon>
        <taxon>Neoptera</taxon>
        <taxon>Polyneoptera</taxon>
        <taxon>Dictyoptera</taxon>
        <taxon>Blattodea</taxon>
        <taxon>Blattoidea</taxon>
        <taxon>Termitoidae</taxon>
        <taxon>Rhinotermitidae</taxon>
        <taxon>Coptotermes</taxon>
    </lineage>
</organism>
<keyword evidence="5" id="KW-0802">TPR repeat</keyword>
<dbReference type="GO" id="GO:0008017">
    <property type="term" value="F:microtubule binding"/>
    <property type="evidence" value="ECO:0007669"/>
    <property type="project" value="TreeGrafter"/>
</dbReference>
<evidence type="ECO:0000256" key="9">
    <source>
        <dbReference type="SAM" id="Phobius"/>
    </source>
</evidence>
<dbReference type="PANTHER" id="PTHR16056">
    <property type="entry name" value="REGULATOR OF MICROTUBULE DYNAMICS PROTEIN"/>
    <property type="match status" value="1"/>
</dbReference>
<keyword evidence="9" id="KW-1133">Transmembrane helix</keyword>
<dbReference type="PANTHER" id="PTHR16056:SF16">
    <property type="entry name" value="REGULATOR OF MICROTUBULE DYNAMICS PROTEIN 1"/>
    <property type="match status" value="1"/>
</dbReference>
<comment type="subunit">
    <text evidence="2">Interacts with microtubules.</text>
</comment>
<comment type="caution">
    <text evidence="10">The sequence shown here is derived from an EMBL/GenBank/DDBJ whole genome shotgun (WGS) entry which is preliminary data.</text>
</comment>
<dbReference type="GO" id="GO:0005739">
    <property type="term" value="C:mitochondrion"/>
    <property type="evidence" value="ECO:0007669"/>
    <property type="project" value="TreeGrafter"/>
</dbReference>
<dbReference type="Pfam" id="PF21033">
    <property type="entry name" value="RMD1-3"/>
    <property type="match status" value="1"/>
</dbReference>
<proteinExistence type="predicted"/>
<dbReference type="GO" id="GO:0005876">
    <property type="term" value="C:spindle microtubule"/>
    <property type="evidence" value="ECO:0007669"/>
    <property type="project" value="TreeGrafter"/>
</dbReference>
<dbReference type="Proteomes" id="UP000502823">
    <property type="component" value="Unassembled WGS sequence"/>
</dbReference>
<accession>A0A6L2P853</accession>
<comment type="subcellular location">
    <subcellularLocation>
        <location evidence="1">Cytoplasm</location>
        <location evidence="1">Cytoskeleton</location>
    </subcellularLocation>
</comment>
<gene>
    <name evidence="10" type="ORF">Cfor_01744</name>
</gene>
<dbReference type="GO" id="GO:0097431">
    <property type="term" value="C:mitotic spindle pole"/>
    <property type="evidence" value="ECO:0007669"/>
    <property type="project" value="TreeGrafter"/>
</dbReference>
<dbReference type="Gene3D" id="1.25.40.10">
    <property type="entry name" value="Tetratricopeptide repeat domain"/>
    <property type="match status" value="1"/>
</dbReference>
<keyword evidence="6" id="KW-0206">Cytoskeleton</keyword>
<keyword evidence="9" id="KW-0812">Transmembrane</keyword>
<evidence type="ECO:0000256" key="8">
    <source>
        <dbReference type="ARBA" id="ARBA00041958"/>
    </source>
</evidence>
<evidence type="ECO:0000256" key="7">
    <source>
        <dbReference type="ARBA" id="ARBA00039966"/>
    </source>
</evidence>
<evidence type="ECO:0000313" key="11">
    <source>
        <dbReference type="Proteomes" id="UP000502823"/>
    </source>
</evidence>
<evidence type="ECO:0000313" key="10">
    <source>
        <dbReference type="EMBL" id="GFG28364.1"/>
    </source>
</evidence>
<dbReference type="InterPro" id="IPR049039">
    <property type="entry name" value="RMD1-3_a_helical_rpt"/>
</dbReference>
<dbReference type="EMBL" id="BLKM01009851">
    <property type="protein sequence ID" value="GFG28364.1"/>
    <property type="molecule type" value="Genomic_DNA"/>
</dbReference>
<protein>
    <recommendedName>
        <fullName evidence="7">Regulator of microtubule dynamics protein 1</fullName>
    </recommendedName>
    <alternativeName>
        <fullName evidence="8">Protein FAM82B</fullName>
    </alternativeName>
</protein>
<keyword evidence="9" id="KW-0472">Membrane</keyword>
<dbReference type="AlphaFoldDB" id="A0A6L2P853"/>